<evidence type="ECO:0000256" key="2">
    <source>
        <dbReference type="ARBA" id="ARBA00006843"/>
    </source>
</evidence>
<feature type="transmembrane region" description="Helical" evidence="6">
    <location>
        <begin position="103"/>
        <end position="125"/>
    </location>
</feature>
<accession>A0A7M5WQX3</accession>
<evidence type="ECO:0000313" key="8">
    <source>
        <dbReference type="Proteomes" id="UP000594262"/>
    </source>
</evidence>
<evidence type="ECO:0000256" key="1">
    <source>
        <dbReference type="ARBA" id="ARBA00004370"/>
    </source>
</evidence>
<dbReference type="GeneID" id="136813922"/>
<dbReference type="RefSeq" id="XP_066926538.1">
    <property type="nucleotide sequence ID" value="XM_067070437.1"/>
</dbReference>
<name>A0A7M5WQX3_9CNID</name>
<keyword evidence="3 6" id="KW-0812">Transmembrane</keyword>
<dbReference type="AlphaFoldDB" id="A0A7M5WQX3"/>
<keyword evidence="5 6" id="KW-0472">Membrane</keyword>
<comment type="similarity">
    <text evidence="2">Belongs to the CD225/Dispanin family.</text>
</comment>
<sequence>MNNQGNPGYERQHNEGVNMTPIANQPIPLQQNPVGFPVQMQSLEFYPSNHKCLACTGLICTGCTYCCCPIGMAAVASSNHVDMAMTMRNYEAADIHSRRTKTLAIVAIAVGTCLLILFLILAFTAGRKHVL</sequence>
<organism evidence="7 8">
    <name type="scientific">Clytia hemisphaerica</name>
    <dbReference type="NCBI Taxonomy" id="252671"/>
    <lineage>
        <taxon>Eukaryota</taxon>
        <taxon>Metazoa</taxon>
        <taxon>Cnidaria</taxon>
        <taxon>Hydrozoa</taxon>
        <taxon>Hydroidolina</taxon>
        <taxon>Leptothecata</taxon>
        <taxon>Obeliida</taxon>
        <taxon>Clytiidae</taxon>
        <taxon>Clytia</taxon>
    </lineage>
</organism>
<dbReference type="InterPro" id="IPR007593">
    <property type="entry name" value="CD225/Dispanin_fam"/>
</dbReference>
<comment type="subcellular location">
    <subcellularLocation>
        <location evidence="1">Membrane</location>
    </subcellularLocation>
</comment>
<keyword evidence="4 6" id="KW-1133">Transmembrane helix</keyword>
<keyword evidence="8" id="KW-1185">Reference proteome</keyword>
<dbReference type="Pfam" id="PF04505">
    <property type="entry name" value="CD225"/>
    <property type="match status" value="1"/>
</dbReference>
<protein>
    <submittedName>
        <fullName evidence="7">Uncharacterized protein</fullName>
    </submittedName>
</protein>
<reference evidence="7" key="1">
    <citation type="submission" date="2021-01" db="UniProtKB">
        <authorList>
            <consortium name="EnsemblMetazoa"/>
        </authorList>
    </citation>
    <scope>IDENTIFICATION</scope>
</reference>
<dbReference type="EnsemblMetazoa" id="CLYHEMT003605.1">
    <property type="protein sequence ID" value="CLYHEMP003605.1"/>
    <property type="gene ID" value="CLYHEMG003605"/>
</dbReference>
<evidence type="ECO:0000256" key="5">
    <source>
        <dbReference type="ARBA" id="ARBA00023136"/>
    </source>
</evidence>
<proteinExistence type="inferred from homology"/>
<evidence type="ECO:0000256" key="3">
    <source>
        <dbReference type="ARBA" id="ARBA00022692"/>
    </source>
</evidence>
<dbReference type="GO" id="GO:0016020">
    <property type="term" value="C:membrane"/>
    <property type="evidence" value="ECO:0007669"/>
    <property type="project" value="UniProtKB-SubCell"/>
</dbReference>
<evidence type="ECO:0000256" key="4">
    <source>
        <dbReference type="ARBA" id="ARBA00022989"/>
    </source>
</evidence>
<evidence type="ECO:0000313" key="7">
    <source>
        <dbReference type="EnsemblMetazoa" id="CLYHEMP003605.1"/>
    </source>
</evidence>
<dbReference type="Proteomes" id="UP000594262">
    <property type="component" value="Unplaced"/>
</dbReference>
<evidence type="ECO:0000256" key="6">
    <source>
        <dbReference type="SAM" id="Phobius"/>
    </source>
</evidence>